<dbReference type="Proteomes" id="UP000229523">
    <property type="component" value="Unassembled WGS sequence"/>
</dbReference>
<comment type="caution">
    <text evidence="1">The sequence shown here is derived from an EMBL/GenBank/DDBJ whole genome shotgun (WGS) entry which is preliminary data.</text>
</comment>
<name>A0A2G5NNZ2_9STAP</name>
<dbReference type="SUPFAM" id="SSF159888">
    <property type="entry name" value="YdhG-like"/>
    <property type="match status" value="1"/>
</dbReference>
<keyword evidence="2" id="KW-1185">Reference proteome</keyword>
<sequence length="139" mass="16289">MTIHRMKKEDSVIEFIETIEDEKRRKDCIKLLEIFEDSSGFIGKMWGPNIIGFGKYHYKLNDQIEGDAPLIAFGLKKSKISLYFAQDNINRDRYLKELGKHTLGKTCVYISDIEHIDVKVLKHLIVDSMKYLQNQYDNT</sequence>
<gene>
    <name evidence="1" type="ORF">BFS35_000535</name>
</gene>
<organism evidence="1 2">
    <name type="scientific">Macrococcoides goetzii</name>
    <dbReference type="NCBI Taxonomy" id="1891097"/>
    <lineage>
        <taxon>Bacteria</taxon>
        <taxon>Bacillati</taxon>
        <taxon>Bacillota</taxon>
        <taxon>Bacilli</taxon>
        <taxon>Bacillales</taxon>
        <taxon>Staphylococcaceae</taxon>
        <taxon>Macrococcoides</taxon>
    </lineage>
</organism>
<dbReference type="AlphaFoldDB" id="A0A2G5NNZ2"/>
<dbReference type="EMBL" id="MJBI02000001">
    <property type="protein sequence ID" value="RAI82203.1"/>
    <property type="molecule type" value="Genomic_DNA"/>
</dbReference>
<dbReference type="OrthoDB" id="5951444at2"/>
<dbReference type="RefSeq" id="WP_099579862.1">
    <property type="nucleotide sequence ID" value="NZ_MJBI02000001.1"/>
</dbReference>
<evidence type="ECO:0000313" key="2">
    <source>
        <dbReference type="Proteomes" id="UP000229523"/>
    </source>
</evidence>
<accession>A0A2G5NNZ2</accession>
<proteinExistence type="predicted"/>
<dbReference type="Pfam" id="PF08818">
    <property type="entry name" value="DUF1801"/>
    <property type="match status" value="1"/>
</dbReference>
<protein>
    <submittedName>
        <fullName evidence="1">DUF1801 domain-containing protein</fullName>
    </submittedName>
</protein>
<evidence type="ECO:0000313" key="1">
    <source>
        <dbReference type="EMBL" id="RAI82203.1"/>
    </source>
</evidence>
<reference evidence="1 2" key="1">
    <citation type="journal article" date="2018" name="Front. Microbiol.">
        <title>Description and Comparative Genomics of Macrococcus caseolyticus subsp. hominis subsp. nov., Macrococcus goetzii sp. nov., Macrococcus epidermidis sp. nov., and Macrococcus bohemicus sp. nov., Novel Macrococci From Human Clinical Material With Virulence Potential and Suspected Uptake of Foreign DNA by Natural Transformation.</title>
        <authorList>
            <person name="Maslanova I."/>
            <person name="Wertheimer Z."/>
            <person name="Sedlacek I."/>
            <person name="Svec P."/>
            <person name="Indrakova A."/>
            <person name="Kovarovic V."/>
            <person name="Schumann P."/>
            <person name="Sproer C."/>
            <person name="Kralova S."/>
            <person name="Sedo O."/>
            <person name="Kristofova L."/>
            <person name="Vrbovska V."/>
            <person name="Fuzik T."/>
            <person name="Petras P."/>
            <person name="Zdrahal Z."/>
            <person name="Ruzickova V."/>
            <person name="Doskar J."/>
            <person name="Pantucek R."/>
        </authorList>
    </citation>
    <scope>NUCLEOTIDE SEQUENCE [LARGE SCALE GENOMIC DNA]</scope>
    <source>
        <strain evidence="1 2">CCM 4927</strain>
    </source>
</reference>
<dbReference type="InterPro" id="IPR014922">
    <property type="entry name" value="YdhG-like"/>
</dbReference>